<keyword evidence="1" id="KW-0614">Plasmid</keyword>
<reference evidence="1 2" key="1">
    <citation type="submission" date="2018-07" db="EMBL/GenBank/DDBJ databases">
        <title>Rhizobium leguminosarum strain:ATCC 14479 Genome sequencing and assembly.</title>
        <authorList>
            <person name="Chakraborty R."/>
        </authorList>
    </citation>
    <scope>NUCLEOTIDE SEQUENCE [LARGE SCALE GENOMIC DNA]</scope>
    <source>
        <strain evidence="1 2">ATCC 14479</strain>
        <plasmid evidence="2">Plasmid unnamed4</plasmid>
    </source>
</reference>
<dbReference type="Gene3D" id="3.40.630.40">
    <property type="entry name" value="Zn-dependent exopeptidases"/>
    <property type="match status" value="1"/>
</dbReference>
<name>A0A2Z4YUE0_RHILE</name>
<dbReference type="GO" id="GO:0050129">
    <property type="term" value="F:N-formylglutamate deformylase activity"/>
    <property type="evidence" value="ECO:0007669"/>
    <property type="project" value="UniProtKB-EC"/>
</dbReference>
<dbReference type="InterPro" id="IPR007709">
    <property type="entry name" value="N-FG_amidohydro"/>
</dbReference>
<sequence length="273" mass="30175">MMVTEKVSSPCEIRQGTSPVILGFPHTGTDVPAEIADRLNDNGRMLADTDWHIHRLYDGLLDNVTVVRATFHRYVIDANRDPAGVSLYPGQNTTGLIPQTDFDGKAIWKDGQAPDEADIAARLRDFHAPYHAALAAEIERVRAIHGVAILYDCHSIRSHIPFLFEGKLPDFNIGTDMGKTCDSAIEQATLTVVEAAEGYDSVLNGRFKGGWTTRHYGRPDTGVHAIQMELAQSTHLQTEATPFAYDAAKADRLRVHLKNILVRIEQIAPGLKR</sequence>
<evidence type="ECO:0000313" key="2">
    <source>
        <dbReference type="Proteomes" id="UP000251166"/>
    </source>
</evidence>
<organism evidence="1 2">
    <name type="scientific">Rhizobium leguminosarum</name>
    <dbReference type="NCBI Taxonomy" id="384"/>
    <lineage>
        <taxon>Bacteria</taxon>
        <taxon>Pseudomonadati</taxon>
        <taxon>Pseudomonadota</taxon>
        <taxon>Alphaproteobacteria</taxon>
        <taxon>Hyphomicrobiales</taxon>
        <taxon>Rhizobiaceae</taxon>
        <taxon>Rhizobium/Agrobacterium group</taxon>
        <taxon>Rhizobium</taxon>
    </lineage>
</organism>
<dbReference type="Proteomes" id="UP000251166">
    <property type="component" value="Plasmid unnamed4"/>
</dbReference>
<gene>
    <name evidence="1" type="ORF">DLJ82_6749</name>
</gene>
<dbReference type="EMBL" id="CP030764">
    <property type="protein sequence ID" value="AXA44719.1"/>
    <property type="molecule type" value="Genomic_DNA"/>
</dbReference>
<dbReference type="RefSeq" id="WP_112908535.1">
    <property type="nucleotide sequence ID" value="NZ_CP030764.1"/>
</dbReference>
<dbReference type="NCBIfam" id="TIGR02017">
    <property type="entry name" value="hutG_amidohyd"/>
    <property type="match status" value="1"/>
</dbReference>
<dbReference type="Pfam" id="PF05013">
    <property type="entry name" value="FGase"/>
    <property type="match status" value="1"/>
</dbReference>
<keyword evidence="1" id="KW-0378">Hydrolase</keyword>
<dbReference type="SUPFAM" id="SSF53187">
    <property type="entry name" value="Zn-dependent exopeptidases"/>
    <property type="match status" value="1"/>
</dbReference>
<dbReference type="EC" id="3.5.1.68" evidence="1"/>
<accession>A0A2Z4YUE0</accession>
<proteinExistence type="predicted"/>
<evidence type="ECO:0000313" key="1">
    <source>
        <dbReference type="EMBL" id="AXA44719.1"/>
    </source>
</evidence>
<protein>
    <submittedName>
        <fullName evidence="1">N-formylglutamate deformylase</fullName>
        <ecNumber evidence="1">3.5.1.68</ecNumber>
    </submittedName>
</protein>
<dbReference type="InterPro" id="IPR010247">
    <property type="entry name" value="HutG_amidohyd"/>
</dbReference>
<dbReference type="AlphaFoldDB" id="A0A2Z4YUE0"/>
<geneLocation type="plasmid" evidence="1 2">
    <name>unnamed4</name>
</geneLocation>